<accession>M5CB23</accession>
<protein>
    <recommendedName>
        <fullName evidence="4">Transmembrane protein</fullName>
    </recommendedName>
</protein>
<dbReference type="Gene3D" id="2.60.120.260">
    <property type="entry name" value="Galactose-binding domain-like"/>
    <property type="match status" value="2"/>
</dbReference>
<dbReference type="EMBL" id="CAOJ01010830">
    <property type="protein sequence ID" value="CCO33027.1"/>
    <property type="molecule type" value="Genomic_DNA"/>
</dbReference>
<keyword evidence="1" id="KW-1133">Transmembrane helix</keyword>
<feature type="transmembrane region" description="Helical" evidence="1">
    <location>
        <begin position="316"/>
        <end position="339"/>
    </location>
</feature>
<gene>
    <name evidence="2" type="ORF">BN14_07095</name>
</gene>
<evidence type="ECO:0008006" key="4">
    <source>
        <dbReference type="Google" id="ProtNLM"/>
    </source>
</evidence>
<organism evidence="2 3">
    <name type="scientific">Thanatephorus cucumeris (strain AG1-IB / isolate 7/3/14)</name>
    <name type="common">Lettuce bottom rot fungus</name>
    <name type="synonym">Rhizoctonia solani</name>
    <dbReference type="NCBI Taxonomy" id="1108050"/>
    <lineage>
        <taxon>Eukaryota</taxon>
        <taxon>Fungi</taxon>
        <taxon>Dikarya</taxon>
        <taxon>Basidiomycota</taxon>
        <taxon>Agaricomycotina</taxon>
        <taxon>Agaricomycetes</taxon>
        <taxon>Cantharellales</taxon>
        <taxon>Ceratobasidiaceae</taxon>
        <taxon>Rhizoctonia</taxon>
        <taxon>Rhizoctonia solani AG-1</taxon>
    </lineage>
</organism>
<sequence length="462" mass="49973">MTSTGSRKPALHRAAANTNHVRLRDESSNALGVFFFPPTFPVTTMAIPYGPSEPGASFHSTQTNGSTASRLELVPLHPDPVDTSYVQATFNFHGTAVYIYGAKRFNHGYFSVSVDGVTSEPLDGYAPAEQGLYQEVLFSKEQLSDAIHTVVLTNLIRDKSRPFVDIDCIVWSRSVDQNAKREEIDDASPMFNFSRSSDVWDEISGLNGYKGNAGRRTQINGAQATLDFQGSDILLYGGTGPTHGQFKVQVDDQPQAILNSYAGNPHLPTVLYAHSNLGDGNHKLVVTNLEDKVLSIDRAEVISSEPANHDHLSQGAMVGLVIGIVAGLSLISVLAWLFFSKRRRAKRRFSTDLVGGSDDSQAAAMGTYLDGQNPTIIEPFTDYSRRTNSPDMTNPHDVNRGRLGKAVIHGSYMNAVSGSGSGSGSALYGVGTHIHVERDAGALPPGYNDVRISAALSGYYQY</sequence>
<evidence type="ECO:0000256" key="1">
    <source>
        <dbReference type="SAM" id="Phobius"/>
    </source>
</evidence>
<name>M5CB23_THACB</name>
<comment type="caution">
    <text evidence="2">The sequence shown here is derived from an EMBL/GenBank/DDBJ whole genome shotgun (WGS) entry which is preliminary data.</text>
</comment>
<evidence type="ECO:0000313" key="3">
    <source>
        <dbReference type="Proteomes" id="UP000012065"/>
    </source>
</evidence>
<dbReference type="AlphaFoldDB" id="M5CB23"/>
<reference evidence="2 3" key="1">
    <citation type="journal article" date="2013" name="J. Biotechnol.">
        <title>Establishment and interpretation of the genome sequence of the phytopathogenic fungus Rhizoctonia solani AG1-IB isolate 7/3/14.</title>
        <authorList>
            <person name="Wibberg D.W."/>
            <person name="Jelonek L.J."/>
            <person name="Rupp O.R."/>
            <person name="Hennig M.H."/>
            <person name="Eikmeyer F.E."/>
            <person name="Goesmann A.G."/>
            <person name="Hartmann A.H."/>
            <person name="Borriss R.B."/>
            <person name="Grosch R.G."/>
            <person name="Puehler A.P."/>
            <person name="Schlueter A.S."/>
        </authorList>
    </citation>
    <scope>NUCLEOTIDE SEQUENCE [LARGE SCALE GENOMIC DNA]</scope>
    <source>
        <strain evidence="3">AG1-IB / isolate 7/3/14</strain>
    </source>
</reference>
<dbReference type="Proteomes" id="UP000012065">
    <property type="component" value="Unassembled WGS sequence"/>
</dbReference>
<dbReference type="HOGENOM" id="CLU_642736_0_0_1"/>
<proteinExistence type="predicted"/>
<keyword evidence="1" id="KW-0472">Membrane</keyword>
<keyword evidence="1" id="KW-0812">Transmembrane</keyword>
<evidence type="ECO:0000313" key="2">
    <source>
        <dbReference type="EMBL" id="CCO33027.1"/>
    </source>
</evidence>